<dbReference type="InterPro" id="IPR003741">
    <property type="entry name" value="LUD_dom"/>
</dbReference>
<sequence length="215" mass="22709">MTDTAARAEILRRVRTALADRGGSGDAEVPWRYGEPVGTGGHDLIERFIERTADYRAVVVRVGPDEVGAAIADALSTTGARTVIADSVVRDRWSDATAADWRDDDGLSATDLDGVDAVVTTATVGIANTGTLVLDHGPGQGRRAISLVPDVHICVVDSEQIVSDVPEAVARLLDSGSNTRPLTWISGPSATSDIELDRVEGVHGPRTLHVIVVDR</sequence>
<protein>
    <submittedName>
        <fullName evidence="2">Uncharacterized ACR, YkgG family COG1556</fullName>
    </submittedName>
</protein>
<dbReference type="Proteomes" id="UP000282551">
    <property type="component" value="Chromosome"/>
</dbReference>
<feature type="domain" description="LUD" evidence="1">
    <location>
        <begin position="102"/>
        <end position="213"/>
    </location>
</feature>
<name>A0A448I7Q8_MYCCI</name>
<dbReference type="EMBL" id="LR134355">
    <property type="protein sequence ID" value="VEG48335.1"/>
    <property type="molecule type" value="Genomic_DNA"/>
</dbReference>
<dbReference type="PANTHER" id="PTHR43682">
    <property type="entry name" value="LACTATE UTILIZATION PROTEIN C"/>
    <property type="match status" value="1"/>
</dbReference>
<reference evidence="2 3" key="1">
    <citation type="submission" date="2018-12" db="EMBL/GenBank/DDBJ databases">
        <authorList>
            <consortium name="Pathogen Informatics"/>
        </authorList>
    </citation>
    <scope>NUCLEOTIDE SEQUENCE [LARGE SCALE GENOMIC DNA]</scope>
    <source>
        <strain evidence="2 3">NCTC10485</strain>
    </source>
</reference>
<dbReference type="Pfam" id="PF02589">
    <property type="entry name" value="LUD_dom"/>
    <property type="match status" value="1"/>
</dbReference>
<evidence type="ECO:0000313" key="3">
    <source>
        <dbReference type="Proteomes" id="UP000282551"/>
    </source>
</evidence>
<dbReference type="OrthoDB" id="9794187at2"/>
<evidence type="ECO:0000259" key="1">
    <source>
        <dbReference type="Pfam" id="PF02589"/>
    </source>
</evidence>
<dbReference type="RefSeq" id="WP_126334152.1">
    <property type="nucleotide sequence ID" value="NZ_AP022604.1"/>
</dbReference>
<accession>A0A448I7Q8</accession>
<proteinExistence type="predicted"/>
<dbReference type="InterPro" id="IPR037171">
    <property type="entry name" value="NagB/RpiA_transferase-like"/>
</dbReference>
<dbReference type="Gene3D" id="3.40.50.10420">
    <property type="entry name" value="NagB/RpiA/CoA transferase-like"/>
    <property type="match status" value="1"/>
</dbReference>
<keyword evidence="3" id="KW-1185">Reference proteome</keyword>
<dbReference type="InterPro" id="IPR024185">
    <property type="entry name" value="FTHF_cligase-like_sf"/>
</dbReference>
<evidence type="ECO:0000313" key="2">
    <source>
        <dbReference type="EMBL" id="VEG48335.1"/>
    </source>
</evidence>
<dbReference type="PANTHER" id="PTHR43682:SF1">
    <property type="entry name" value="LACTATE UTILIZATION PROTEIN C"/>
    <property type="match status" value="1"/>
</dbReference>
<organism evidence="2 3">
    <name type="scientific">Mycolicibacterium chitae</name>
    <name type="common">Mycobacterium chitae</name>
    <dbReference type="NCBI Taxonomy" id="1792"/>
    <lineage>
        <taxon>Bacteria</taxon>
        <taxon>Bacillati</taxon>
        <taxon>Actinomycetota</taxon>
        <taxon>Actinomycetes</taxon>
        <taxon>Mycobacteriales</taxon>
        <taxon>Mycobacteriaceae</taxon>
        <taxon>Mycolicibacterium</taxon>
    </lineage>
</organism>
<gene>
    <name evidence="2" type="ORF">NCTC10485_02629</name>
</gene>
<dbReference type="AlphaFoldDB" id="A0A448I7Q8"/>
<dbReference type="SUPFAM" id="SSF100950">
    <property type="entry name" value="NagB/RpiA/CoA transferase-like"/>
    <property type="match status" value="1"/>
</dbReference>